<accession>A0A150PU11</accession>
<evidence type="ECO:0008006" key="5">
    <source>
        <dbReference type="Google" id="ProtNLM"/>
    </source>
</evidence>
<dbReference type="Proteomes" id="UP000075420">
    <property type="component" value="Unassembled WGS sequence"/>
</dbReference>
<reference evidence="3 4" key="1">
    <citation type="submission" date="2014-02" db="EMBL/GenBank/DDBJ databases">
        <title>The small core and large imbalanced accessory genome model reveals a collaborative survival strategy of Sorangium cellulosum strains in nature.</title>
        <authorList>
            <person name="Han K."/>
            <person name="Peng R."/>
            <person name="Blom J."/>
            <person name="Li Y.-Z."/>
        </authorList>
    </citation>
    <scope>NUCLEOTIDE SEQUENCE [LARGE SCALE GENOMIC DNA]</scope>
    <source>
        <strain evidence="3 4">So0157-25</strain>
    </source>
</reference>
<evidence type="ECO:0000313" key="3">
    <source>
        <dbReference type="EMBL" id="KYF58956.1"/>
    </source>
</evidence>
<feature type="signal peptide" evidence="2">
    <location>
        <begin position="1"/>
        <end position="29"/>
    </location>
</feature>
<evidence type="ECO:0000256" key="1">
    <source>
        <dbReference type="SAM" id="MobiDB-lite"/>
    </source>
</evidence>
<dbReference type="AlphaFoldDB" id="A0A150PU11"/>
<feature type="compositionally biased region" description="Acidic residues" evidence="1">
    <location>
        <begin position="51"/>
        <end position="72"/>
    </location>
</feature>
<feature type="chain" id="PRO_5007565909" description="Secreted protein" evidence="2">
    <location>
        <begin position="30"/>
        <end position="93"/>
    </location>
</feature>
<proteinExistence type="predicted"/>
<dbReference type="EMBL" id="JELY01000559">
    <property type="protein sequence ID" value="KYF58956.1"/>
    <property type="molecule type" value="Genomic_DNA"/>
</dbReference>
<organism evidence="3 4">
    <name type="scientific">Sorangium cellulosum</name>
    <name type="common">Polyangium cellulosum</name>
    <dbReference type="NCBI Taxonomy" id="56"/>
    <lineage>
        <taxon>Bacteria</taxon>
        <taxon>Pseudomonadati</taxon>
        <taxon>Myxococcota</taxon>
        <taxon>Polyangia</taxon>
        <taxon>Polyangiales</taxon>
        <taxon>Polyangiaceae</taxon>
        <taxon>Sorangium</taxon>
    </lineage>
</organism>
<feature type="region of interest" description="Disordered" evidence="1">
    <location>
        <begin position="33"/>
        <end position="93"/>
    </location>
</feature>
<dbReference type="PROSITE" id="PS51257">
    <property type="entry name" value="PROKAR_LIPOPROTEIN"/>
    <property type="match status" value="1"/>
</dbReference>
<comment type="caution">
    <text evidence="3">The sequence shown here is derived from an EMBL/GenBank/DDBJ whole genome shotgun (WGS) entry which is preliminary data.</text>
</comment>
<keyword evidence="2" id="KW-0732">Signal</keyword>
<gene>
    <name evidence="3" type="ORF">BE08_14985</name>
</gene>
<sequence>MTHHALKSLGLSSLFLAGLLSMLSTTACVAPGADSACEPGDGAESAHGEGACDEEEAEESAGDEAPSGEEDVPALIAPPSTPQALCSPICDRP</sequence>
<evidence type="ECO:0000256" key="2">
    <source>
        <dbReference type="SAM" id="SignalP"/>
    </source>
</evidence>
<evidence type="ECO:0000313" key="4">
    <source>
        <dbReference type="Proteomes" id="UP000075420"/>
    </source>
</evidence>
<name>A0A150PU11_SORCE</name>
<protein>
    <recommendedName>
        <fullName evidence="5">Secreted protein</fullName>
    </recommendedName>
</protein>